<feature type="domain" description="NlpC/P60" evidence="5">
    <location>
        <begin position="193"/>
        <end position="331"/>
    </location>
</feature>
<dbReference type="InterPro" id="IPR038765">
    <property type="entry name" value="Papain-like_cys_pep_sf"/>
</dbReference>
<evidence type="ECO:0000256" key="3">
    <source>
        <dbReference type="ARBA" id="ARBA00022801"/>
    </source>
</evidence>
<reference evidence="6 7" key="1">
    <citation type="submission" date="2019-03" db="EMBL/GenBank/DDBJ databases">
        <title>Draft genome sequences of novel Actinobacteria.</title>
        <authorList>
            <person name="Sahin N."/>
            <person name="Ay H."/>
            <person name="Saygin H."/>
        </authorList>
    </citation>
    <scope>NUCLEOTIDE SEQUENCE [LARGE SCALE GENOMIC DNA]</scope>
    <source>
        <strain evidence="6 7">CH32</strain>
    </source>
</reference>
<dbReference type="Pfam" id="PF01464">
    <property type="entry name" value="SLT"/>
    <property type="match status" value="1"/>
</dbReference>
<dbReference type="PANTHER" id="PTHR47359">
    <property type="entry name" value="PEPTIDOGLYCAN DL-ENDOPEPTIDASE CWLO"/>
    <property type="match status" value="1"/>
</dbReference>
<accession>A0A4R4ZD59</accession>
<evidence type="ECO:0000313" key="7">
    <source>
        <dbReference type="Proteomes" id="UP000295302"/>
    </source>
</evidence>
<dbReference type="EMBL" id="SMKQ01000003">
    <property type="protein sequence ID" value="TDD56391.1"/>
    <property type="molecule type" value="Genomic_DNA"/>
</dbReference>
<dbReference type="Gene3D" id="3.90.1720.10">
    <property type="entry name" value="endopeptidase domain like (from Nostoc punctiforme)"/>
    <property type="match status" value="1"/>
</dbReference>
<dbReference type="PANTHER" id="PTHR47359:SF3">
    <property type="entry name" value="NLP_P60 DOMAIN-CONTAINING PROTEIN-RELATED"/>
    <property type="match status" value="1"/>
</dbReference>
<protein>
    <submittedName>
        <fullName evidence="6">Peptidase P60</fullName>
    </submittedName>
</protein>
<dbReference type="InterPro" id="IPR051794">
    <property type="entry name" value="PG_Endopeptidase_C40"/>
</dbReference>
<evidence type="ECO:0000256" key="1">
    <source>
        <dbReference type="ARBA" id="ARBA00007074"/>
    </source>
</evidence>
<sequence>MNKGGKLAIVATAAFLALLIGLVILLSGGPQGPGPAASLRPGTVPAAYQAWISRAGRLCPQVSPPLIAAQVEAESGWRPTARSSVGAQGMAQFMPATWTGYGRDADGDGVTSPDDPEDAIMAMARYDCALARTLARLPGDVTSNMLAAYNAGPAAVLRHKGIPHYPETQEYVRRVLARVAHYTDTSITVIGATRFGAAVVATAQRWLGTPYSWGGGGPGGPTPGIGGGSGIVGFDCSGLVLHAVWAASGGRVQLPHLAAAQATEYGTPVPRAQLLPGDVIGIDHRDGRGISHIVIYMGRGQVIHAPRPGDVVRIAPLSAFASAAWTIRRYA</sequence>
<organism evidence="6 7">
    <name type="scientific">Nonomuraea terrae</name>
    <dbReference type="NCBI Taxonomy" id="2530383"/>
    <lineage>
        <taxon>Bacteria</taxon>
        <taxon>Bacillati</taxon>
        <taxon>Actinomycetota</taxon>
        <taxon>Actinomycetes</taxon>
        <taxon>Streptosporangiales</taxon>
        <taxon>Streptosporangiaceae</taxon>
        <taxon>Nonomuraea</taxon>
    </lineage>
</organism>
<dbReference type="InterPro" id="IPR023346">
    <property type="entry name" value="Lysozyme-like_dom_sf"/>
</dbReference>
<dbReference type="OrthoDB" id="5244330at2"/>
<dbReference type="AlphaFoldDB" id="A0A4R4ZD59"/>
<dbReference type="Proteomes" id="UP000295302">
    <property type="component" value="Unassembled WGS sequence"/>
</dbReference>
<dbReference type="SUPFAM" id="SSF53955">
    <property type="entry name" value="Lysozyme-like"/>
    <property type="match status" value="1"/>
</dbReference>
<comment type="similarity">
    <text evidence="1">Belongs to the peptidase C40 family.</text>
</comment>
<keyword evidence="3" id="KW-0378">Hydrolase</keyword>
<evidence type="ECO:0000256" key="4">
    <source>
        <dbReference type="ARBA" id="ARBA00022807"/>
    </source>
</evidence>
<evidence type="ECO:0000313" key="6">
    <source>
        <dbReference type="EMBL" id="TDD56391.1"/>
    </source>
</evidence>
<dbReference type="GO" id="GO:0008234">
    <property type="term" value="F:cysteine-type peptidase activity"/>
    <property type="evidence" value="ECO:0007669"/>
    <property type="project" value="UniProtKB-KW"/>
</dbReference>
<dbReference type="PROSITE" id="PS51935">
    <property type="entry name" value="NLPC_P60"/>
    <property type="match status" value="1"/>
</dbReference>
<keyword evidence="2" id="KW-0645">Protease</keyword>
<dbReference type="Gene3D" id="1.10.530.10">
    <property type="match status" value="1"/>
</dbReference>
<dbReference type="Pfam" id="PF00877">
    <property type="entry name" value="NLPC_P60"/>
    <property type="match status" value="1"/>
</dbReference>
<proteinExistence type="inferred from homology"/>
<name>A0A4R4ZD59_9ACTN</name>
<dbReference type="GO" id="GO:0006508">
    <property type="term" value="P:proteolysis"/>
    <property type="evidence" value="ECO:0007669"/>
    <property type="project" value="UniProtKB-KW"/>
</dbReference>
<comment type="caution">
    <text evidence="6">The sequence shown here is derived from an EMBL/GenBank/DDBJ whole genome shotgun (WGS) entry which is preliminary data.</text>
</comment>
<evidence type="ECO:0000256" key="2">
    <source>
        <dbReference type="ARBA" id="ARBA00022670"/>
    </source>
</evidence>
<evidence type="ECO:0000259" key="5">
    <source>
        <dbReference type="PROSITE" id="PS51935"/>
    </source>
</evidence>
<dbReference type="CDD" id="cd13399">
    <property type="entry name" value="Slt35-like"/>
    <property type="match status" value="1"/>
</dbReference>
<dbReference type="SUPFAM" id="SSF54001">
    <property type="entry name" value="Cysteine proteinases"/>
    <property type="match status" value="1"/>
</dbReference>
<dbReference type="InterPro" id="IPR008258">
    <property type="entry name" value="Transglycosylase_SLT_dom_1"/>
</dbReference>
<gene>
    <name evidence="6" type="ORF">E1286_01790</name>
</gene>
<keyword evidence="7" id="KW-1185">Reference proteome</keyword>
<keyword evidence="4" id="KW-0788">Thiol protease</keyword>
<dbReference type="InterPro" id="IPR000064">
    <property type="entry name" value="NLP_P60_dom"/>
</dbReference>